<dbReference type="GO" id="GO:0003676">
    <property type="term" value="F:nucleic acid binding"/>
    <property type="evidence" value="ECO:0007669"/>
    <property type="project" value="InterPro"/>
</dbReference>
<gene>
    <name evidence="2" type="primary">rnhA</name>
    <name evidence="2" type="ORF">N783_03085</name>
</gene>
<name>A0A0A5FWS1_9BACI</name>
<dbReference type="Proteomes" id="UP000030403">
    <property type="component" value="Unassembled WGS sequence"/>
</dbReference>
<reference evidence="2 3" key="1">
    <citation type="submission" date="2013-08" db="EMBL/GenBank/DDBJ databases">
        <authorList>
            <person name="Huang J."/>
            <person name="Wang G."/>
        </authorList>
    </citation>
    <scope>NUCLEOTIDE SEQUENCE [LARGE SCALE GENOMIC DNA]</scope>
    <source>
        <strain evidence="2 3">BH030004</strain>
    </source>
</reference>
<evidence type="ECO:0000259" key="1">
    <source>
        <dbReference type="PROSITE" id="PS50879"/>
    </source>
</evidence>
<dbReference type="EC" id="3.1.26.4" evidence="2"/>
<dbReference type="CDD" id="cd09279">
    <property type="entry name" value="RNase_HI_like"/>
    <property type="match status" value="1"/>
</dbReference>
<dbReference type="PANTHER" id="PTHR46387:SF2">
    <property type="entry name" value="RIBONUCLEASE HI"/>
    <property type="match status" value="1"/>
</dbReference>
<dbReference type="PROSITE" id="PS50879">
    <property type="entry name" value="RNASE_H_1"/>
    <property type="match status" value="1"/>
</dbReference>
<sequence>MIEVYIDGASKGDPGPSGAGVYIKNGKEQHYYSFPIGVLSNHEAEFTALIKALEVCQNDFPDEILSVRSDSKLVVDSIEKSSTKQERFLPYLRKAEELSETFPYFFIKWIPDKQNKHADELARKAIHDQPQS</sequence>
<dbReference type="OrthoDB" id="7845843at2"/>
<organism evidence="2 3">
    <name type="scientific">Pontibacillus marinus BH030004 = DSM 16465</name>
    <dbReference type="NCBI Taxonomy" id="1385511"/>
    <lineage>
        <taxon>Bacteria</taxon>
        <taxon>Bacillati</taxon>
        <taxon>Bacillota</taxon>
        <taxon>Bacilli</taxon>
        <taxon>Bacillales</taxon>
        <taxon>Bacillaceae</taxon>
        <taxon>Pontibacillus</taxon>
    </lineage>
</organism>
<accession>A0A0A5FWS1</accession>
<dbReference type="eggNOG" id="COG0328">
    <property type="taxonomic scope" value="Bacteria"/>
</dbReference>
<dbReference type="Gene3D" id="3.30.420.10">
    <property type="entry name" value="Ribonuclease H-like superfamily/Ribonuclease H"/>
    <property type="match status" value="1"/>
</dbReference>
<dbReference type="EMBL" id="AVPF01000105">
    <property type="protein sequence ID" value="KGX83473.1"/>
    <property type="molecule type" value="Genomic_DNA"/>
</dbReference>
<dbReference type="SUPFAM" id="SSF53098">
    <property type="entry name" value="Ribonuclease H-like"/>
    <property type="match status" value="1"/>
</dbReference>
<dbReference type="GO" id="GO:0004523">
    <property type="term" value="F:RNA-DNA hybrid ribonuclease activity"/>
    <property type="evidence" value="ECO:0007669"/>
    <property type="project" value="UniProtKB-EC"/>
</dbReference>
<keyword evidence="3" id="KW-1185">Reference proteome</keyword>
<comment type="caution">
    <text evidence="2">The sequence shown here is derived from an EMBL/GenBank/DDBJ whole genome shotgun (WGS) entry which is preliminary data.</text>
</comment>
<dbReference type="PANTHER" id="PTHR46387">
    <property type="entry name" value="POLYNUCLEOTIDYL TRANSFERASE, RIBONUCLEASE H-LIKE SUPERFAMILY PROTEIN"/>
    <property type="match status" value="1"/>
</dbReference>
<dbReference type="Pfam" id="PF13456">
    <property type="entry name" value="RVT_3"/>
    <property type="match status" value="1"/>
</dbReference>
<keyword evidence="2" id="KW-0378">Hydrolase</keyword>
<dbReference type="AlphaFoldDB" id="A0A0A5FWS1"/>
<dbReference type="STRING" id="1385511.GCA_000425225_04217"/>
<proteinExistence type="predicted"/>
<dbReference type="RefSeq" id="WP_027447672.1">
    <property type="nucleotide sequence ID" value="NZ_AULJ01000081.1"/>
</dbReference>
<dbReference type="InterPro" id="IPR012337">
    <property type="entry name" value="RNaseH-like_sf"/>
</dbReference>
<evidence type="ECO:0000313" key="3">
    <source>
        <dbReference type="Proteomes" id="UP000030403"/>
    </source>
</evidence>
<protein>
    <submittedName>
        <fullName evidence="2">Ribonuclease H</fullName>
        <ecNumber evidence="2">3.1.26.4</ecNumber>
    </submittedName>
</protein>
<evidence type="ECO:0000313" key="2">
    <source>
        <dbReference type="EMBL" id="KGX83473.1"/>
    </source>
</evidence>
<dbReference type="InterPro" id="IPR002156">
    <property type="entry name" value="RNaseH_domain"/>
</dbReference>
<feature type="domain" description="RNase H type-1" evidence="1">
    <location>
        <begin position="1"/>
        <end position="127"/>
    </location>
</feature>
<dbReference type="InterPro" id="IPR036397">
    <property type="entry name" value="RNaseH_sf"/>
</dbReference>